<dbReference type="AlphaFoldDB" id="A0A3G1PWD5"/>
<feature type="transmembrane region" description="Helical" evidence="1">
    <location>
        <begin position="31"/>
        <end position="48"/>
    </location>
</feature>
<keyword evidence="1" id="KW-1133">Transmembrane helix</keyword>
<comment type="similarity">
    <text evidence="1">Belongs to the complex I subunit 6 family.</text>
</comment>
<proteinExistence type="inferred from homology"/>
<comment type="catalytic activity">
    <reaction evidence="1">
        <text>a ubiquinone + NADH + 5 H(+)(in) = a ubiquinol + NAD(+) + 4 H(+)(out)</text>
        <dbReference type="Rhea" id="RHEA:29091"/>
        <dbReference type="Rhea" id="RHEA-COMP:9565"/>
        <dbReference type="Rhea" id="RHEA-COMP:9566"/>
        <dbReference type="ChEBI" id="CHEBI:15378"/>
        <dbReference type="ChEBI" id="CHEBI:16389"/>
        <dbReference type="ChEBI" id="CHEBI:17976"/>
        <dbReference type="ChEBI" id="CHEBI:57540"/>
        <dbReference type="ChEBI" id="CHEBI:57945"/>
        <dbReference type="EC" id="7.1.1.2"/>
    </reaction>
</comment>
<keyword evidence="1" id="KW-0472">Membrane</keyword>
<gene>
    <name evidence="2" type="primary">nad6</name>
</gene>
<dbReference type="Gene3D" id="1.20.120.1200">
    <property type="entry name" value="NADH-ubiquinone/plastoquinone oxidoreductase chain 6, subunit NuoJ"/>
    <property type="match status" value="1"/>
</dbReference>
<accession>A0A3G1PWD5</accession>
<dbReference type="NCBIfam" id="NF005164">
    <property type="entry name" value="PRK06638.1-4"/>
    <property type="match status" value="1"/>
</dbReference>
<name>A0A3G1PWD5_9STRA</name>
<keyword evidence="1" id="KW-0520">NAD</keyword>
<keyword evidence="1" id="KW-0813">Transport</keyword>
<dbReference type="GeneID" id="36937374"/>
<sequence>MYLDFFSVFFSVFLLINAVMVILTNNSVYSIFFLILTFIFATGLLCVLECEFIAFIFLVLYVGAVAVLFLFVIMMLNIKITNSFKDLLKFFPITNLIGIIFFLILFLTLLTNFEINPYFFSDLNNSYINWYDKIDSITDSKALGQILYTNFVFQFLIVGIILLIAILGSVILTLTNEKTKTKKQKIFKQISR</sequence>
<dbReference type="Pfam" id="PF00499">
    <property type="entry name" value="Oxidored_q3"/>
    <property type="match status" value="1"/>
</dbReference>
<feature type="transmembrane region" description="Helical" evidence="1">
    <location>
        <begin position="54"/>
        <end position="78"/>
    </location>
</feature>
<dbReference type="InterPro" id="IPR042106">
    <property type="entry name" value="Nuo/plastoQ_OxRdtase_6_NuoJ"/>
</dbReference>
<evidence type="ECO:0000256" key="1">
    <source>
        <dbReference type="RuleBase" id="RU004430"/>
    </source>
</evidence>
<reference evidence="2" key="1">
    <citation type="journal article" date="2018" name="Mitochondrial DNA A DNA Mapp Seq Anal">
        <title>Comparative analysis of the mitochondrial genomes of six newly sequenced diatoms reveals group II introns in the barcoding region of cox1.</title>
        <authorList>
            <person name="Pogoda C.S."/>
            <person name="Keepers K.G."/>
            <person name="Hamsher S.E."/>
            <person name="Stepanek J.G."/>
            <person name="Kane N.C."/>
            <person name="Kociolek J.P."/>
        </authorList>
    </citation>
    <scope>NUCLEOTIDE SEQUENCE</scope>
</reference>
<dbReference type="EMBL" id="MF997421">
    <property type="protein sequence ID" value="AVR57556.1"/>
    <property type="molecule type" value="Genomic_DNA"/>
</dbReference>
<comment type="subcellular location">
    <subcellularLocation>
        <location evidence="1">Mitochondrion membrane</location>
        <topology evidence="1">Multi-pass membrane protein</topology>
    </subcellularLocation>
</comment>
<dbReference type="GO" id="GO:0031966">
    <property type="term" value="C:mitochondrial membrane"/>
    <property type="evidence" value="ECO:0007669"/>
    <property type="project" value="UniProtKB-SubCell"/>
</dbReference>
<dbReference type="EC" id="7.1.1.2" evidence="1"/>
<feature type="transmembrane region" description="Helical" evidence="1">
    <location>
        <begin position="151"/>
        <end position="175"/>
    </location>
</feature>
<feature type="transmembrane region" description="Helical" evidence="1">
    <location>
        <begin position="90"/>
        <end position="110"/>
    </location>
</feature>
<dbReference type="PANTHER" id="PTHR33269:SF17">
    <property type="entry name" value="NADH-UBIQUINONE OXIDOREDUCTASE CHAIN 6"/>
    <property type="match status" value="1"/>
</dbReference>
<keyword evidence="1" id="KW-0679">Respiratory chain</keyword>
<evidence type="ECO:0000313" key="2">
    <source>
        <dbReference type="EMBL" id="AVR57556.1"/>
    </source>
</evidence>
<keyword evidence="1" id="KW-1278">Translocase</keyword>
<keyword evidence="1" id="KW-0830">Ubiquinone</keyword>
<keyword evidence="1" id="KW-0249">Electron transport</keyword>
<comment type="function">
    <text evidence="1">Core subunit of the mitochondrial membrane respiratory chain NADH dehydrogenase (Complex I) which catalyzes electron transfer from NADH through the respiratory chain, using ubiquinone as an electron acceptor. Essential for the catalytic activity and assembly of complex I.</text>
</comment>
<geneLocation type="mitochondrion" evidence="2"/>
<feature type="transmembrane region" description="Helical" evidence="1">
    <location>
        <begin position="6"/>
        <end position="24"/>
    </location>
</feature>
<protein>
    <recommendedName>
        <fullName evidence="1">NADH-ubiquinone oxidoreductase chain 6</fullName>
        <ecNumber evidence="1">7.1.1.2</ecNumber>
    </recommendedName>
</protein>
<dbReference type="InterPro" id="IPR001457">
    <property type="entry name" value="NADH_UbQ/plastoQ_OxRdtase_su6"/>
</dbReference>
<dbReference type="PANTHER" id="PTHR33269">
    <property type="entry name" value="NADH-UBIQUINONE OXIDOREDUCTASE CHAIN 6"/>
    <property type="match status" value="1"/>
</dbReference>
<dbReference type="RefSeq" id="YP_009485492.1">
    <property type="nucleotide sequence ID" value="NC_037728.1"/>
</dbReference>
<keyword evidence="1 2" id="KW-0496">Mitochondrion</keyword>
<dbReference type="GO" id="GO:0008137">
    <property type="term" value="F:NADH dehydrogenase (ubiquinone) activity"/>
    <property type="evidence" value="ECO:0007669"/>
    <property type="project" value="UniProtKB-UniRule"/>
</dbReference>
<organism evidence="2">
    <name type="scientific">Melosira undulata</name>
    <dbReference type="NCBI Taxonomy" id="2133757"/>
    <lineage>
        <taxon>Eukaryota</taxon>
        <taxon>Sar</taxon>
        <taxon>Stramenopiles</taxon>
        <taxon>Ochrophyta</taxon>
        <taxon>Bacillariophyta</taxon>
        <taxon>Coscinodiscophyceae</taxon>
        <taxon>Coscinodiscophycidae</taxon>
        <taxon>Melosirales</taxon>
        <taxon>Melosiraceae</taxon>
        <taxon>Melosira</taxon>
    </lineage>
</organism>
<keyword evidence="1" id="KW-0812">Transmembrane</keyword>